<reference evidence="3" key="1">
    <citation type="submission" date="2025-08" db="UniProtKB">
        <authorList>
            <consortium name="RefSeq"/>
        </authorList>
    </citation>
    <scope>IDENTIFICATION</scope>
</reference>
<evidence type="ECO:0000313" key="3">
    <source>
        <dbReference type="RefSeq" id="XP_052740379.1"/>
    </source>
</evidence>
<protein>
    <submittedName>
        <fullName evidence="3">Uncharacterized protein LOC112056559</fullName>
    </submittedName>
</protein>
<organism evidence="2 3">
    <name type="scientific">Bicyclus anynana</name>
    <name type="common">Squinting bush brown butterfly</name>
    <dbReference type="NCBI Taxonomy" id="110368"/>
    <lineage>
        <taxon>Eukaryota</taxon>
        <taxon>Metazoa</taxon>
        <taxon>Ecdysozoa</taxon>
        <taxon>Arthropoda</taxon>
        <taxon>Hexapoda</taxon>
        <taxon>Insecta</taxon>
        <taxon>Pterygota</taxon>
        <taxon>Neoptera</taxon>
        <taxon>Endopterygota</taxon>
        <taxon>Lepidoptera</taxon>
        <taxon>Glossata</taxon>
        <taxon>Ditrysia</taxon>
        <taxon>Papilionoidea</taxon>
        <taxon>Nymphalidae</taxon>
        <taxon>Satyrinae</taxon>
        <taxon>Satyrini</taxon>
        <taxon>Mycalesina</taxon>
        <taxon>Bicyclus</taxon>
    </lineage>
</organism>
<feature type="coiled-coil region" evidence="1">
    <location>
        <begin position="12"/>
        <end position="95"/>
    </location>
</feature>
<dbReference type="Proteomes" id="UP001652582">
    <property type="component" value="Chromosome 11"/>
</dbReference>
<name>A0ABM3LMV7_BICAN</name>
<gene>
    <name evidence="3" type="primary">LOC112056559</name>
</gene>
<evidence type="ECO:0000313" key="2">
    <source>
        <dbReference type="Proteomes" id="UP001652582"/>
    </source>
</evidence>
<dbReference type="GeneID" id="112056559"/>
<accession>A0ABM3LMV7</accession>
<keyword evidence="1" id="KW-0175">Coiled coil</keyword>
<proteinExistence type="predicted"/>
<keyword evidence="2" id="KW-1185">Reference proteome</keyword>
<sequence length="192" mass="22512">MEDIANSSIEKIRLEEIEKQTKLREKREMENKISSLNKAIRDATAQSEKLELEREQLIKVTDALRKQKLLEECRRDTLSAQFNSLKDELKQLRAKSVSNHLHNKMVSEVWEMRSEFCKEIYATSDACDIQTLLMKPGCTKPVYRNIHKKEHNVPTSSESETRLQKAIERRKKSLAERDRLLIEPDAGEEFLR</sequence>
<evidence type="ECO:0000256" key="1">
    <source>
        <dbReference type="SAM" id="Coils"/>
    </source>
</evidence>
<dbReference type="RefSeq" id="XP_052740379.1">
    <property type="nucleotide sequence ID" value="XM_052884419.1"/>
</dbReference>